<sequence length="240" mass="26103">MDRSFKLPSVASAAAFIPPGRRSSTSPGDSLLRTRQCRPNRGIIQQPCGLPAASSGPLPCSVVSGLSSRRRRLAWTRPTSALVGIPRLVSASPSLIHPLKSPSACVPPPQLVADVVSLLFARRWCLSPVRLGPFDFTAGSLSFISGLQRLNGASALPTLLILLNHLKRYLILSKLNIYFYLVMLILLLILMVGNVPILQKNWNLFSVNVAMAGTGLYQLSRKIRQDYFSDEKEAAPSLEG</sequence>
<dbReference type="EMBL" id="BQKI01000018">
    <property type="protein sequence ID" value="GJN11415.1"/>
    <property type="molecule type" value="Genomic_DNA"/>
</dbReference>
<protein>
    <submittedName>
        <fullName evidence="2">Uncharacterized protein</fullName>
    </submittedName>
</protein>
<keyword evidence="3" id="KW-1185">Reference proteome</keyword>
<organism evidence="2 3">
    <name type="scientific">Eleusine coracana subsp. coracana</name>
    <dbReference type="NCBI Taxonomy" id="191504"/>
    <lineage>
        <taxon>Eukaryota</taxon>
        <taxon>Viridiplantae</taxon>
        <taxon>Streptophyta</taxon>
        <taxon>Embryophyta</taxon>
        <taxon>Tracheophyta</taxon>
        <taxon>Spermatophyta</taxon>
        <taxon>Magnoliopsida</taxon>
        <taxon>Liliopsida</taxon>
        <taxon>Poales</taxon>
        <taxon>Poaceae</taxon>
        <taxon>PACMAD clade</taxon>
        <taxon>Chloridoideae</taxon>
        <taxon>Cynodonteae</taxon>
        <taxon>Eleusininae</taxon>
        <taxon>Eleusine</taxon>
    </lineage>
</organism>
<reference evidence="2" key="1">
    <citation type="journal article" date="2018" name="DNA Res.">
        <title>Multiple hybrid de novo genome assembly of finger millet, an orphan allotetraploid crop.</title>
        <authorList>
            <person name="Hatakeyama M."/>
            <person name="Aluri S."/>
            <person name="Balachadran M.T."/>
            <person name="Sivarajan S.R."/>
            <person name="Patrignani A."/>
            <person name="Gruter S."/>
            <person name="Poveda L."/>
            <person name="Shimizu-Inatsugi R."/>
            <person name="Baeten J."/>
            <person name="Francoijs K.J."/>
            <person name="Nataraja K.N."/>
            <person name="Reddy Y.A.N."/>
            <person name="Phadnis S."/>
            <person name="Ravikumar R.L."/>
            <person name="Schlapbach R."/>
            <person name="Sreeman S.M."/>
            <person name="Shimizu K.K."/>
        </authorList>
    </citation>
    <scope>NUCLEOTIDE SEQUENCE</scope>
</reference>
<reference evidence="2" key="2">
    <citation type="submission" date="2021-12" db="EMBL/GenBank/DDBJ databases">
        <title>Resequencing data analysis of finger millet.</title>
        <authorList>
            <person name="Hatakeyama M."/>
            <person name="Aluri S."/>
            <person name="Balachadran M.T."/>
            <person name="Sivarajan S.R."/>
            <person name="Poveda L."/>
            <person name="Shimizu-Inatsugi R."/>
            <person name="Schlapbach R."/>
            <person name="Sreeman S.M."/>
            <person name="Shimizu K.K."/>
        </authorList>
    </citation>
    <scope>NUCLEOTIDE SEQUENCE</scope>
</reference>
<proteinExistence type="predicted"/>
<accession>A0AAV5DML4</accession>
<evidence type="ECO:0000256" key="1">
    <source>
        <dbReference type="SAM" id="Phobius"/>
    </source>
</evidence>
<evidence type="ECO:0000313" key="3">
    <source>
        <dbReference type="Proteomes" id="UP001054889"/>
    </source>
</evidence>
<dbReference type="Proteomes" id="UP001054889">
    <property type="component" value="Unassembled WGS sequence"/>
</dbReference>
<comment type="caution">
    <text evidence="2">The sequence shown here is derived from an EMBL/GenBank/DDBJ whole genome shotgun (WGS) entry which is preliminary data.</text>
</comment>
<keyword evidence="1" id="KW-0812">Transmembrane</keyword>
<name>A0AAV5DML4_ELECO</name>
<evidence type="ECO:0000313" key="2">
    <source>
        <dbReference type="EMBL" id="GJN11415.1"/>
    </source>
</evidence>
<keyword evidence="1" id="KW-0472">Membrane</keyword>
<gene>
    <name evidence="2" type="primary">ga29607</name>
    <name evidence="2" type="ORF">PR202_ga29607</name>
</gene>
<feature type="transmembrane region" description="Helical" evidence="1">
    <location>
        <begin position="177"/>
        <end position="196"/>
    </location>
</feature>
<dbReference type="AlphaFoldDB" id="A0AAV5DML4"/>
<keyword evidence="1" id="KW-1133">Transmembrane helix</keyword>